<dbReference type="STRING" id="47500.AF333_17925"/>
<dbReference type="Proteomes" id="UP000182836">
    <property type="component" value="Unassembled WGS sequence"/>
</dbReference>
<dbReference type="RefSeq" id="WP_043068608.1">
    <property type="nucleotide sequence ID" value="NZ_BJOA01000113.1"/>
</dbReference>
<keyword evidence="3" id="KW-1185">Reference proteome</keyword>
<dbReference type="OrthoDB" id="2468690at2"/>
<dbReference type="PATRIC" id="fig|47500.12.peg.3439"/>
<accession>A0A0D1YDX5</accession>
<name>A0A0D1YDX5_ANEMI</name>
<reference evidence="1 3" key="1">
    <citation type="submission" date="2015-07" db="EMBL/GenBank/DDBJ databases">
        <title>Fjat-14205 dsm 2895.</title>
        <authorList>
            <person name="Liu B."/>
            <person name="Wang J."/>
            <person name="Zhu Y."/>
            <person name="Liu G."/>
            <person name="Chen Q."/>
            <person name="Chen Z."/>
            <person name="Lan J."/>
            <person name="Che J."/>
            <person name="Ge C."/>
            <person name="Shi H."/>
            <person name="Pan Z."/>
            <person name="Liu X."/>
        </authorList>
    </citation>
    <scope>NUCLEOTIDE SEQUENCE [LARGE SCALE GENOMIC DNA]</scope>
    <source>
        <strain evidence="1 3">DSM 2895</strain>
    </source>
</reference>
<evidence type="ECO:0000313" key="4">
    <source>
        <dbReference type="Proteomes" id="UP000182836"/>
    </source>
</evidence>
<dbReference type="Proteomes" id="UP000037269">
    <property type="component" value="Unassembled WGS sequence"/>
</dbReference>
<evidence type="ECO:0000313" key="1">
    <source>
        <dbReference type="EMBL" id="KON97071.1"/>
    </source>
</evidence>
<dbReference type="AlphaFoldDB" id="A0A0D1YDX5"/>
<organism evidence="1 3">
    <name type="scientific">Aneurinibacillus migulanus</name>
    <name type="common">Bacillus migulanus</name>
    <dbReference type="NCBI Taxonomy" id="47500"/>
    <lineage>
        <taxon>Bacteria</taxon>
        <taxon>Bacillati</taxon>
        <taxon>Bacillota</taxon>
        <taxon>Bacilli</taxon>
        <taxon>Bacillales</taxon>
        <taxon>Paenibacillaceae</taxon>
        <taxon>Aneurinibacillus group</taxon>
        <taxon>Aneurinibacillus</taxon>
    </lineage>
</organism>
<dbReference type="EMBL" id="LGUG01000004">
    <property type="protein sequence ID" value="KON97071.1"/>
    <property type="molecule type" value="Genomic_DNA"/>
</dbReference>
<protein>
    <submittedName>
        <fullName evidence="1">Uncharacterized protein</fullName>
    </submittedName>
</protein>
<reference evidence="2 4" key="2">
    <citation type="submission" date="2016-10" db="EMBL/GenBank/DDBJ databases">
        <authorList>
            <person name="de Groot N.N."/>
        </authorList>
    </citation>
    <scope>NUCLEOTIDE SEQUENCE [LARGE SCALE GENOMIC DNA]</scope>
    <source>
        <strain evidence="2 4">DSM 2895</strain>
    </source>
</reference>
<evidence type="ECO:0000313" key="3">
    <source>
        <dbReference type="Proteomes" id="UP000037269"/>
    </source>
</evidence>
<sequence>MEEWIGHVNDWLERILLKGIGQLDVEDVKQLEELSHQAKKLNMDFLAELLTHLAVEGRRYVWGDVQANLAALAQSYFYVCQYIQLLTESDGQES</sequence>
<dbReference type="EMBL" id="FNED01000033">
    <property type="protein sequence ID" value="SDJ94271.1"/>
    <property type="molecule type" value="Genomic_DNA"/>
</dbReference>
<evidence type="ECO:0000313" key="2">
    <source>
        <dbReference type="EMBL" id="SDJ94271.1"/>
    </source>
</evidence>
<gene>
    <name evidence="1" type="ORF">AF333_17925</name>
    <name evidence="2" type="ORF">SAMN04487909_13332</name>
</gene>
<dbReference type="GeneID" id="42307044"/>
<proteinExistence type="predicted"/>